<feature type="domain" description="HTH tetR-type" evidence="5">
    <location>
        <begin position="12"/>
        <end position="72"/>
    </location>
</feature>
<keyword evidence="3" id="KW-0804">Transcription</keyword>
<dbReference type="GO" id="GO:0003700">
    <property type="term" value="F:DNA-binding transcription factor activity"/>
    <property type="evidence" value="ECO:0007669"/>
    <property type="project" value="TreeGrafter"/>
</dbReference>
<dbReference type="RefSeq" id="WP_126627977.1">
    <property type="nucleotide sequence ID" value="NZ_BIFT01000001.1"/>
</dbReference>
<dbReference type="PANTHER" id="PTHR30055:SF212">
    <property type="entry name" value="TETR-FAMILY FAMILY TRANSCRIPTIONAL REGULATOR"/>
    <property type="match status" value="1"/>
</dbReference>
<dbReference type="GO" id="GO:0000976">
    <property type="term" value="F:transcription cis-regulatory region binding"/>
    <property type="evidence" value="ECO:0007669"/>
    <property type="project" value="TreeGrafter"/>
</dbReference>
<dbReference type="InterPro" id="IPR001647">
    <property type="entry name" value="HTH_TetR"/>
</dbReference>
<evidence type="ECO:0000313" key="6">
    <source>
        <dbReference type="EMBL" id="GCE27667.1"/>
    </source>
</evidence>
<evidence type="ECO:0000256" key="4">
    <source>
        <dbReference type="PROSITE-ProRule" id="PRU00335"/>
    </source>
</evidence>
<evidence type="ECO:0000256" key="2">
    <source>
        <dbReference type="ARBA" id="ARBA00023125"/>
    </source>
</evidence>
<comment type="caution">
    <text evidence="6">The sequence shown here is derived from an EMBL/GenBank/DDBJ whole genome shotgun (WGS) entry which is preliminary data.</text>
</comment>
<dbReference type="PANTHER" id="PTHR30055">
    <property type="entry name" value="HTH-TYPE TRANSCRIPTIONAL REGULATOR RUTR"/>
    <property type="match status" value="1"/>
</dbReference>
<dbReference type="PROSITE" id="PS50977">
    <property type="entry name" value="HTH_TETR_2"/>
    <property type="match status" value="1"/>
</dbReference>
<dbReference type="Gene3D" id="1.10.357.10">
    <property type="entry name" value="Tetracycline Repressor, domain 2"/>
    <property type="match status" value="1"/>
</dbReference>
<dbReference type="InterPro" id="IPR050109">
    <property type="entry name" value="HTH-type_TetR-like_transc_reg"/>
</dbReference>
<dbReference type="SUPFAM" id="SSF46689">
    <property type="entry name" value="Homeodomain-like"/>
    <property type="match status" value="1"/>
</dbReference>
<evidence type="ECO:0000259" key="5">
    <source>
        <dbReference type="PROSITE" id="PS50977"/>
    </source>
</evidence>
<dbReference type="InterPro" id="IPR025996">
    <property type="entry name" value="MT1864/Rv1816-like_C"/>
</dbReference>
<accession>A0A402B8L9</accession>
<dbReference type="Pfam" id="PF00440">
    <property type="entry name" value="TetR_N"/>
    <property type="match status" value="1"/>
</dbReference>
<dbReference type="InterPro" id="IPR009057">
    <property type="entry name" value="Homeodomain-like_sf"/>
</dbReference>
<dbReference type="SUPFAM" id="SSF48498">
    <property type="entry name" value="Tetracyclin repressor-like, C-terminal domain"/>
    <property type="match status" value="1"/>
</dbReference>
<protein>
    <submittedName>
        <fullName evidence="6">TetR family transcriptional regulator</fullName>
    </submittedName>
</protein>
<keyword evidence="1" id="KW-0805">Transcription regulation</keyword>
<sequence>MDRKERRLRDQQELKQSVLEAARAIALADGWSNVTMRKIADRIEYSHAAIYAYFENKDVLLLELVHEGFRLLEADLKRVRAQAHDPEEAMRLIAHGYLEFAWRYPEYYRLMYGLDGVTFSISEPEKEGLQIEEVVTLTVKDILDVHGWSTKHLANKVNILWGTAHGLVTLTLADRIRGGQAQATQLIEQAIQSMLLAWKHETDTTHPASPSERGAPR</sequence>
<evidence type="ECO:0000256" key="3">
    <source>
        <dbReference type="ARBA" id="ARBA00023163"/>
    </source>
</evidence>
<proteinExistence type="predicted"/>
<keyword evidence="7" id="KW-1185">Reference proteome</keyword>
<dbReference type="InterPro" id="IPR036271">
    <property type="entry name" value="Tet_transcr_reg_TetR-rel_C_sf"/>
</dbReference>
<dbReference type="OrthoDB" id="9815924at2"/>
<organism evidence="6 7">
    <name type="scientific">Dictyobacter alpinus</name>
    <dbReference type="NCBI Taxonomy" id="2014873"/>
    <lineage>
        <taxon>Bacteria</taxon>
        <taxon>Bacillati</taxon>
        <taxon>Chloroflexota</taxon>
        <taxon>Ktedonobacteria</taxon>
        <taxon>Ktedonobacterales</taxon>
        <taxon>Dictyobacteraceae</taxon>
        <taxon>Dictyobacter</taxon>
    </lineage>
</organism>
<gene>
    <name evidence="6" type="ORF">KDA_31510</name>
</gene>
<dbReference type="EMBL" id="BIFT01000001">
    <property type="protein sequence ID" value="GCE27667.1"/>
    <property type="molecule type" value="Genomic_DNA"/>
</dbReference>
<dbReference type="Pfam" id="PF13305">
    <property type="entry name" value="TetR_C_33"/>
    <property type="match status" value="1"/>
</dbReference>
<dbReference type="Proteomes" id="UP000287171">
    <property type="component" value="Unassembled WGS sequence"/>
</dbReference>
<keyword evidence="2 4" id="KW-0238">DNA-binding</keyword>
<reference evidence="7" key="1">
    <citation type="submission" date="2018-12" db="EMBL/GenBank/DDBJ databases">
        <title>Tengunoibacter tsumagoiensis gen. nov., sp. nov., Dictyobacter kobayashii sp. nov., D. alpinus sp. nov., and D. joshuensis sp. nov. and description of Dictyobacteraceae fam. nov. within the order Ktedonobacterales isolated from Tengu-no-mugimeshi.</title>
        <authorList>
            <person name="Wang C.M."/>
            <person name="Zheng Y."/>
            <person name="Sakai Y."/>
            <person name="Toyoda A."/>
            <person name="Minakuchi Y."/>
            <person name="Abe K."/>
            <person name="Yokota A."/>
            <person name="Yabe S."/>
        </authorList>
    </citation>
    <scope>NUCLEOTIDE SEQUENCE [LARGE SCALE GENOMIC DNA]</scope>
    <source>
        <strain evidence="7">Uno16</strain>
    </source>
</reference>
<evidence type="ECO:0000256" key="1">
    <source>
        <dbReference type="ARBA" id="ARBA00023015"/>
    </source>
</evidence>
<dbReference type="AlphaFoldDB" id="A0A402B8L9"/>
<evidence type="ECO:0000313" key="7">
    <source>
        <dbReference type="Proteomes" id="UP000287171"/>
    </source>
</evidence>
<feature type="DNA-binding region" description="H-T-H motif" evidence="4">
    <location>
        <begin position="35"/>
        <end position="54"/>
    </location>
</feature>
<name>A0A402B8L9_9CHLR</name>